<keyword evidence="2" id="KW-1185">Reference proteome</keyword>
<evidence type="ECO:0000313" key="2">
    <source>
        <dbReference type="Proteomes" id="UP000525298"/>
    </source>
</evidence>
<name>A0A7W0C8G9_9BACT</name>
<reference evidence="1 2" key="1">
    <citation type="submission" date="2020-07" db="EMBL/GenBank/DDBJ databases">
        <title>Genomic Encyclopedia of Type Strains, Phase IV (KMG-IV): sequencing the most valuable type-strain genomes for metagenomic binning, comparative biology and taxonomic classification.</title>
        <authorList>
            <person name="Goeker M."/>
        </authorList>
    </citation>
    <scope>NUCLEOTIDE SEQUENCE [LARGE SCALE GENOMIC DNA]</scope>
    <source>
        <strain evidence="1 2">DSM 17721</strain>
    </source>
</reference>
<dbReference type="GO" id="GO:0051301">
    <property type="term" value="P:cell division"/>
    <property type="evidence" value="ECO:0007669"/>
    <property type="project" value="UniProtKB-KW"/>
</dbReference>
<dbReference type="RefSeq" id="WP_181550783.1">
    <property type="nucleotide sequence ID" value="NZ_JACDUS010000003.1"/>
</dbReference>
<accession>A0A7W0C8G9</accession>
<keyword evidence="1" id="KW-0131">Cell cycle</keyword>
<evidence type="ECO:0000313" key="1">
    <source>
        <dbReference type="EMBL" id="MBA2881129.1"/>
    </source>
</evidence>
<proteinExistence type="predicted"/>
<keyword evidence="1" id="KW-0132">Cell division</keyword>
<protein>
    <submittedName>
        <fullName evidence="1">Cell division protein FtsL</fullName>
    </submittedName>
</protein>
<dbReference type="Proteomes" id="UP000525298">
    <property type="component" value="Unassembled WGS sequence"/>
</dbReference>
<dbReference type="AlphaFoldDB" id="A0A7W0C8G9"/>
<gene>
    <name evidence="1" type="ORF">HNR65_001455</name>
</gene>
<sequence>MSENRKVKSPLLTGRTLFAGILLMLVLLAEVFFDTWCAVQCRRTGYEIVKAGRQQEELIETRRKLQIELVHLKSPQVLGTRARTELGMITPKPEQIVRVP</sequence>
<organism evidence="1 2">
    <name type="scientific">Desulfosalsimonas propionicica</name>
    <dbReference type="NCBI Taxonomy" id="332175"/>
    <lineage>
        <taxon>Bacteria</taxon>
        <taxon>Pseudomonadati</taxon>
        <taxon>Thermodesulfobacteriota</taxon>
        <taxon>Desulfobacteria</taxon>
        <taxon>Desulfobacterales</taxon>
        <taxon>Desulfosalsimonadaceae</taxon>
        <taxon>Desulfosalsimonas</taxon>
    </lineage>
</organism>
<dbReference type="EMBL" id="JACDUS010000003">
    <property type="protein sequence ID" value="MBA2881129.1"/>
    <property type="molecule type" value="Genomic_DNA"/>
</dbReference>
<comment type="caution">
    <text evidence="1">The sequence shown here is derived from an EMBL/GenBank/DDBJ whole genome shotgun (WGS) entry which is preliminary data.</text>
</comment>